<dbReference type="PROSITE" id="PS51450">
    <property type="entry name" value="LRR"/>
    <property type="match status" value="1"/>
</dbReference>
<keyword evidence="12" id="KW-0407">Ion channel</keyword>
<feature type="signal peptide" evidence="13">
    <location>
        <begin position="1"/>
        <end position="20"/>
    </location>
</feature>
<evidence type="ECO:0000256" key="12">
    <source>
        <dbReference type="ARBA" id="ARBA00023303"/>
    </source>
</evidence>
<keyword evidence="11" id="KW-1015">Disulfide bond</keyword>
<keyword evidence="4" id="KW-0433">Leucine-rich repeat</keyword>
<feature type="chain" id="PRO_5028281682" evidence="13">
    <location>
        <begin position="21"/>
        <end position="324"/>
    </location>
</feature>
<dbReference type="PANTHER" id="PTHR46473:SF10">
    <property type="entry name" value="LD45603P-RELATED"/>
    <property type="match status" value="1"/>
</dbReference>
<keyword evidence="9" id="KW-0406">Ion transport</keyword>
<accession>A0A6P7FJ93</accession>
<evidence type="ECO:0000313" key="15">
    <source>
        <dbReference type="Proteomes" id="UP001652700"/>
    </source>
</evidence>
<dbReference type="AlphaFoldDB" id="A0A6P7FJ93"/>
<evidence type="ECO:0000256" key="11">
    <source>
        <dbReference type="ARBA" id="ARBA00023157"/>
    </source>
</evidence>
<evidence type="ECO:0000256" key="2">
    <source>
        <dbReference type="ARBA" id="ARBA00022448"/>
    </source>
</evidence>
<evidence type="ECO:0000256" key="6">
    <source>
        <dbReference type="ARBA" id="ARBA00022729"/>
    </source>
</evidence>
<evidence type="ECO:0000256" key="3">
    <source>
        <dbReference type="ARBA" id="ARBA00022475"/>
    </source>
</evidence>
<evidence type="ECO:0000256" key="5">
    <source>
        <dbReference type="ARBA" id="ARBA00022692"/>
    </source>
</evidence>
<evidence type="ECO:0000256" key="13">
    <source>
        <dbReference type="SAM" id="SignalP"/>
    </source>
</evidence>
<keyword evidence="15" id="KW-1185">Reference proteome</keyword>
<dbReference type="Pfam" id="PF13855">
    <property type="entry name" value="LRR_8"/>
    <property type="match status" value="1"/>
</dbReference>
<dbReference type="InParanoid" id="A0A6P7FJ93"/>
<dbReference type="SUPFAM" id="SSF52058">
    <property type="entry name" value="L domain-like"/>
    <property type="match status" value="1"/>
</dbReference>
<keyword evidence="10" id="KW-0472">Membrane</keyword>
<evidence type="ECO:0000256" key="10">
    <source>
        <dbReference type="ARBA" id="ARBA00023136"/>
    </source>
</evidence>
<evidence type="ECO:0000256" key="8">
    <source>
        <dbReference type="ARBA" id="ARBA00022989"/>
    </source>
</evidence>
<dbReference type="InterPro" id="IPR032675">
    <property type="entry name" value="LRR_dom_sf"/>
</dbReference>
<name>A0A6P7FJ93_DIAVI</name>
<evidence type="ECO:0000256" key="4">
    <source>
        <dbReference type="ARBA" id="ARBA00022614"/>
    </source>
</evidence>
<dbReference type="PANTHER" id="PTHR46473">
    <property type="entry name" value="GH08155P"/>
    <property type="match status" value="1"/>
</dbReference>
<keyword evidence="6 13" id="KW-0732">Signal</keyword>
<organism evidence="16">
    <name type="scientific">Diabrotica virgifera virgifera</name>
    <name type="common">western corn rootworm</name>
    <dbReference type="NCBI Taxonomy" id="50390"/>
    <lineage>
        <taxon>Eukaryota</taxon>
        <taxon>Metazoa</taxon>
        <taxon>Ecdysozoa</taxon>
        <taxon>Arthropoda</taxon>
        <taxon>Hexapoda</taxon>
        <taxon>Insecta</taxon>
        <taxon>Pterygota</taxon>
        <taxon>Neoptera</taxon>
        <taxon>Endopterygota</taxon>
        <taxon>Coleoptera</taxon>
        <taxon>Polyphaga</taxon>
        <taxon>Cucujiformia</taxon>
        <taxon>Chrysomeloidea</taxon>
        <taxon>Chrysomelidae</taxon>
        <taxon>Galerucinae</taxon>
        <taxon>Diabroticina</taxon>
        <taxon>Diabroticites</taxon>
        <taxon>Diabrotica</taxon>
    </lineage>
</organism>
<evidence type="ECO:0000256" key="7">
    <source>
        <dbReference type="ARBA" id="ARBA00022737"/>
    </source>
</evidence>
<protein>
    <submittedName>
        <fullName evidence="16">Leucine-rich repeat-containing G-protein coupled receptor 4-like</fullName>
    </submittedName>
</protein>
<keyword evidence="3" id="KW-1003">Cell membrane</keyword>
<dbReference type="RefSeq" id="XP_028136026.1">
    <property type="nucleotide sequence ID" value="XM_028280225.1"/>
</dbReference>
<evidence type="ECO:0000313" key="16">
    <source>
        <dbReference type="RefSeq" id="XP_028136026.1"/>
    </source>
</evidence>
<dbReference type="InterPro" id="IPR003591">
    <property type="entry name" value="Leu-rich_rpt_typical-subtyp"/>
</dbReference>
<keyword evidence="8" id="KW-1133">Transmembrane helix</keyword>
<dbReference type="Proteomes" id="UP001652700">
    <property type="component" value="Unplaced"/>
</dbReference>
<evidence type="ECO:0000313" key="14">
    <source>
        <dbReference type="EnsemblMetazoa" id="XP_028136026.1"/>
    </source>
</evidence>
<comment type="subcellular location">
    <subcellularLocation>
        <location evidence="1">Cell membrane</location>
        <topology evidence="1">Single-pass membrane protein</topology>
    </subcellularLocation>
</comment>
<keyword evidence="7" id="KW-0677">Repeat</keyword>
<dbReference type="InterPro" id="IPR051432">
    <property type="entry name" value="KCNMA1_auxiliary"/>
</dbReference>
<dbReference type="KEGG" id="dvv:114330812"/>
<keyword evidence="2" id="KW-0813">Transport</keyword>
<dbReference type="GO" id="GO:0034220">
    <property type="term" value="P:monoatomic ion transmembrane transport"/>
    <property type="evidence" value="ECO:0007669"/>
    <property type="project" value="UniProtKB-KW"/>
</dbReference>
<keyword evidence="5" id="KW-0812">Transmembrane</keyword>
<dbReference type="InterPro" id="IPR001611">
    <property type="entry name" value="Leu-rich_rpt"/>
</dbReference>
<gene>
    <name evidence="16" type="primary">LOC114330812</name>
</gene>
<dbReference type="OrthoDB" id="266138at2759"/>
<dbReference type="EnsemblMetazoa" id="XM_028280225.2">
    <property type="protein sequence ID" value="XP_028136026.1"/>
    <property type="gene ID" value="LOC114330812"/>
</dbReference>
<reference evidence="14" key="2">
    <citation type="submission" date="2025-05" db="UniProtKB">
        <authorList>
            <consortium name="EnsemblMetazoa"/>
        </authorList>
    </citation>
    <scope>IDENTIFICATION</scope>
</reference>
<sequence length="324" mass="37373">MIQLTRKLLIFLFVIQSVYSFCENKDAFNNVTVEVHLSRNIRGIKLVQVSLYKQDHYSIIDVKKGNITDLCDGIIKNFPVLETLYLINVNLSRIQPNAFQAVPRLRELSLAVNHIEDLVDGSFNNLEALETLYLSGNKIKYIDGETFQNMKSLKHLHLDRNLITKLSPNCLRGSSLLRVLDLRHNSMEIVDGNTFPVMEPIFTDPVTIYLENNYIKDVDPSVFTFKNPVNLHLERNNLNTASTLFYGMREYSVLYLNKNQFNCLPDDVLENVKKTTKTIYLLDNPISCDCLKTIEKYFADELYGVEHLIYNSSFPCNMPVYLIP</sequence>
<dbReference type="GO" id="GO:0005886">
    <property type="term" value="C:plasma membrane"/>
    <property type="evidence" value="ECO:0007669"/>
    <property type="project" value="UniProtKB-SubCell"/>
</dbReference>
<dbReference type="SMART" id="SM00369">
    <property type="entry name" value="LRR_TYP"/>
    <property type="match status" value="5"/>
</dbReference>
<dbReference type="Gene3D" id="3.80.10.10">
    <property type="entry name" value="Ribonuclease Inhibitor"/>
    <property type="match status" value="2"/>
</dbReference>
<dbReference type="GeneID" id="114330812"/>
<proteinExistence type="predicted"/>
<evidence type="ECO:0000256" key="9">
    <source>
        <dbReference type="ARBA" id="ARBA00023065"/>
    </source>
</evidence>
<evidence type="ECO:0000256" key="1">
    <source>
        <dbReference type="ARBA" id="ARBA00004162"/>
    </source>
</evidence>
<reference evidence="16" key="1">
    <citation type="submission" date="2025-04" db="UniProtKB">
        <authorList>
            <consortium name="RefSeq"/>
        </authorList>
    </citation>
    <scope>IDENTIFICATION</scope>
    <source>
        <tissue evidence="16">Whole insect</tissue>
    </source>
</reference>